<dbReference type="EMBL" id="BAAAHB010000065">
    <property type="protein sequence ID" value="GAA0480196.1"/>
    <property type="molecule type" value="Genomic_DNA"/>
</dbReference>
<gene>
    <name evidence="11" type="ORF">GCM10009544_47700</name>
</gene>
<dbReference type="CDD" id="cd00761">
    <property type="entry name" value="Glyco_tranf_GTA_type"/>
    <property type="match status" value="1"/>
</dbReference>
<sequence>MTCPDPVTVVVAVRGTPQELPGLFAHLAVQTYLGEIDVVVVDHGPRPVIDATALRRWWVPTRVVHEPRPGLPHAHNTGIEAATGRWILITSPDAMPAPDWVRAMVSALTHSGASLAGGRVLPQFTAARPPALPPDVLSLFMPTHWPQTPCELESPYELSGCNLGMPRAEELRFDHQPATRGPRHPRHGARELALRVQKDGRLATVVPGAVVYRNIRPQDLTMRALWKRARWHQVPVSRVLRPHPHNPAGLRARLGCGR</sequence>
<comment type="caution">
    <text evidence="11">The sequence shown here is derived from an EMBL/GenBank/DDBJ whole genome shotgun (WGS) entry which is preliminary data.</text>
</comment>
<keyword evidence="3" id="KW-0328">Glycosyltransferase</keyword>
<evidence type="ECO:0000256" key="7">
    <source>
        <dbReference type="ARBA" id="ARBA00037904"/>
    </source>
</evidence>
<evidence type="ECO:0000256" key="6">
    <source>
        <dbReference type="ARBA" id="ARBA00037281"/>
    </source>
</evidence>
<evidence type="ECO:0000256" key="9">
    <source>
        <dbReference type="ARBA" id="ARBA00040345"/>
    </source>
</evidence>
<evidence type="ECO:0000313" key="12">
    <source>
        <dbReference type="Proteomes" id="UP001499895"/>
    </source>
</evidence>
<evidence type="ECO:0000313" key="11">
    <source>
        <dbReference type="EMBL" id="GAA0480196.1"/>
    </source>
</evidence>
<evidence type="ECO:0000256" key="2">
    <source>
        <dbReference type="ARBA" id="ARBA00022475"/>
    </source>
</evidence>
<keyword evidence="2" id="KW-1003">Cell membrane</keyword>
<dbReference type="Proteomes" id="UP001499895">
    <property type="component" value="Unassembled WGS sequence"/>
</dbReference>
<dbReference type="InterPro" id="IPR029044">
    <property type="entry name" value="Nucleotide-diphossugar_trans"/>
</dbReference>
<dbReference type="InterPro" id="IPR001173">
    <property type="entry name" value="Glyco_trans_2-like"/>
</dbReference>
<evidence type="ECO:0000256" key="5">
    <source>
        <dbReference type="ARBA" id="ARBA00023136"/>
    </source>
</evidence>
<organism evidence="11 12">
    <name type="scientific">Streptomyces stramineus</name>
    <dbReference type="NCBI Taxonomy" id="173861"/>
    <lineage>
        <taxon>Bacteria</taxon>
        <taxon>Bacillati</taxon>
        <taxon>Actinomycetota</taxon>
        <taxon>Actinomycetes</taxon>
        <taxon>Kitasatosporales</taxon>
        <taxon>Streptomycetaceae</taxon>
        <taxon>Streptomyces</taxon>
    </lineage>
</organism>
<dbReference type="SUPFAM" id="SSF53448">
    <property type="entry name" value="Nucleotide-diphospho-sugar transferases"/>
    <property type="match status" value="1"/>
</dbReference>
<reference evidence="11 12" key="1">
    <citation type="journal article" date="2019" name="Int. J. Syst. Evol. Microbiol.">
        <title>The Global Catalogue of Microorganisms (GCM) 10K type strain sequencing project: providing services to taxonomists for standard genome sequencing and annotation.</title>
        <authorList>
            <consortium name="The Broad Institute Genomics Platform"/>
            <consortium name="The Broad Institute Genome Sequencing Center for Infectious Disease"/>
            <person name="Wu L."/>
            <person name="Ma J."/>
        </authorList>
    </citation>
    <scope>NUCLEOTIDE SEQUENCE [LARGE SCALE GENOMIC DNA]</scope>
    <source>
        <strain evidence="11 12">JCM 10649</strain>
    </source>
</reference>
<comment type="subcellular location">
    <subcellularLocation>
        <location evidence="1">Cell membrane</location>
    </subcellularLocation>
</comment>
<keyword evidence="4" id="KW-0808">Transferase</keyword>
<feature type="domain" description="Glycosyltransferase 2-like" evidence="10">
    <location>
        <begin position="8"/>
        <end position="123"/>
    </location>
</feature>
<evidence type="ECO:0000256" key="4">
    <source>
        <dbReference type="ARBA" id="ARBA00022679"/>
    </source>
</evidence>
<accession>A0ABN1AMN5</accession>
<dbReference type="PANTHER" id="PTHR43646:SF2">
    <property type="entry name" value="GLYCOSYLTRANSFERASE 2-LIKE DOMAIN-CONTAINING PROTEIN"/>
    <property type="match status" value="1"/>
</dbReference>
<proteinExistence type="inferred from homology"/>
<dbReference type="Pfam" id="PF00535">
    <property type="entry name" value="Glycos_transf_2"/>
    <property type="match status" value="1"/>
</dbReference>
<dbReference type="RefSeq" id="WP_344094223.1">
    <property type="nucleotide sequence ID" value="NZ_BAAAHB010000065.1"/>
</dbReference>
<keyword evidence="5" id="KW-0472">Membrane</keyword>
<comment type="function">
    <text evidence="6">Catalyzes the glycosylation of 4,4'-diaponeurosporenoate, i.e. the esterification of glucose at the C1'' position with the carboxyl group of 4,4'-diaponeurosporenic acid, to form glycosyl-4,4'-diaponeurosporenoate. This is a step in the biosynthesis of staphyloxanthin, an orange pigment present in most staphylococci strains.</text>
</comment>
<protein>
    <recommendedName>
        <fullName evidence="9">4,4'-diaponeurosporenoate glycosyltransferase</fullName>
    </recommendedName>
</protein>
<comment type="similarity">
    <text evidence="8">Belongs to the glycosyltransferase 2 family. CrtQ subfamily.</text>
</comment>
<evidence type="ECO:0000256" key="8">
    <source>
        <dbReference type="ARBA" id="ARBA00038120"/>
    </source>
</evidence>
<evidence type="ECO:0000256" key="1">
    <source>
        <dbReference type="ARBA" id="ARBA00004236"/>
    </source>
</evidence>
<keyword evidence="12" id="KW-1185">Reference proteome</keyword>
<name>A0ABN1AMN5_9ACTN</name>
<dbReference type="PANTHER" id="PTHR43646">
    <property type="entry name" value="GLYCOSYLTRANSFERASE"/>
    <property type="match status" value="1"/>
</dbReference>
<evidence type="ECO:0000259" key="10">
    <source>
        <dbReference type="Pfam" id="PF00535"/>
    </source>
</evidence>
<comment type="pathway">
    <text evidence="7">Carotenoid biosynthesis; staphyloxanthin biosynthesis; staphyloxanthin from farnesyl diphosphate: step 4/5.</text>
</comment>
<evidence type="ECO:0000256" key="3">
    <source>
        <dbReference type="ARBA" id="ARBA00022676"/>
    </source>
</evidence>
<dbReference type="Gene3D" id="3.90.550.10">
    <property type="entry name" value="Spore Coat Polysaccharide Biosynthesis Protein SpsA, Chain A"/>
    <property type="match status" value="1"/>
</dbReference>